<name>A0A0G3H8U2_9CORY</name>
<dbReference type="InterPro" id="IPR036046">
    <property type="entry name" value="Acylphosphatase-like_dom_sf"/>
</dbReference>
<dbReference type="Proteomes" id="UP000035540">
    <property type="component" value="Chromosome"/>
</dbReference>
<reference evidence="9" key="2">
    <citation type="submission" date="2015-05" db="EMBL/GenBank/DDBJ databases">
        <title>Complete genome sequence of Corynebacterium testudinoris DSM 44614, recovered from necrotic lesions in the mouth of a tortoise.</title>
        <authorList>
            <person name="Ruckert C."/>
            <person name="Albersmeier A."/>
            <person name="Winkler A."/>
            <person name="Tauch A."/>
        </authorList>
    </citation>
    <scope>NUCLEOTIDE SEQUENCE [LARGE SCALE GENOMIC DNA]</scope>
    <source>
        <strain evidence="9">DSM 44614</strain>
    </source>
</reference>
<dbReference type="GO" id="GO:0003998">
    <property type="term" value="F:acylphosphatase activity"/>
    <property type="evidence" value="ECO:0007669"/>
    <property type="project" value="UniProtKB-EC"/>
</dbReference>
<comment type="similarity">
    <text evidence="1 6">Belongs to the acylphosphatase family.</text>
</comment>
<dbReference type="NCBIfam" id="NF010997">
    <property type="entry name" value="PRK14422.1"/>
    <property type="match status" value="1"/>
</dbReference>
<dbReference type="Pfam" id="PF00708">
    <property type="entry name" value="Acylphosphatase"/>
    <property type="match status" value="1"/>
</dbReference>
<dbReference type="EC" id="3.6.1.7" evidence="2 5"/>
<dbReference type="Gene3D" id="3.30.70.100">
    <property type="match status" value="1"/>
</dbReference>
<keyword evidence="5 8" id="KW-0378">Hydrolase</keyword>
<organism evidence="8 9">
    <name type="scientific">Corynebacterium testudinoris</name>
    <dbReference type="NCBI Taxonomy" id="136857"/>
    <lineage>
        <taxon>Bacteria</taxon>
        <taxon>Bacillati</taxon>
        <taxon>Actinomycetota</taxon>
        <taxon>Actinomycetes</taxon>
        <taxon>Mycobacteriales</taxon>
        <taxon>Corynebacteriaceae</taxon>
        <taxon>Corynebacterium</taxon>
    </lineage>
</organism>
<evidence type="ECO:0000256" key="5">
    <source>
        <dbReference type="PROSITE-ProRule" id="PRU00520"/>
    </source>
</evidence>
<evidence type="ECO:0000256" key="1">
    <source>
        <dbReference type="ARBA" id="ARBA00005614"/>
    </source>
</evidence>
<dbReference type="EMBL" id="CP011545">
    <property type="protein sequence ID" value="AKK09145.1"/>
    <property type="molecule type" value="Genomic_DNA"/>
</dbReference>
<comment type="catalytic activity">
    <reaction evidence="4 5">
        <text>an acyl phosphate + H2O = a carboxylate + phosphate + H(+)</text>
        <dbReference type="Rhea" id="RHEA:14965"/>
        <dbReference type="ChEBI" id="CHEBI:15377"/>
        <dbReference type="ChEBI" id="CHEBI:15378"/>
        <dbReference type="ChEBI" id="CHEBI:29067"/>
        <dbReference type="ChEBI" id="CHEBI:43474"/>
        <dbReference type="ChEBI" id="CHEBI:59918"/>
        <dbReference type="EC" id="3.6.1.7"/>
    </reaction>
</comment>
<dbReference type="InterPro" id="IPR001792">
    <property type="entry name" value="Acylphosphatase-like_dom"/>
</dbReference>
<evidence type="ECO:0000256" key="4">
    <source>
        <dbReference type="ARBA" id="ARBA00047645"/>
    </source>
</evidence>
<dbReference type="PANTHER" id="PTHR47268:SF4">
    <property type="entry name" value="ACYLPHOSPHATASE"/>
    <property type="match status" value="1"/>
</dbReference>
<feature type="active site" evidence="5">
    <location>
        <position position="37"/>
    </location>
</feature>
<feature type="domain" description="Acylphosphatase-like" evidence="7">
    <location>
        <begin position="4"/>
        <end position="93"/>
    </location>
</feature>
<dbReference type="InterPro" id="IPR020456">
    <property type="entry name" value="Acylphosphatase"/>
</dbReference>
<evidence type="ECO:0000259" key="7">
    <source>
        <dbReference type="PROSITE" id="PS51160"/>
    </source>
</evidence>
<proteinExistence type="inferred from homology"/>
<feature type="active site" evidence="5">
    <location>
        <position position="19"/>
    </location>
</feature>
<dbReference type="OrthoDB" id="3182027at2"/>
<dbReference type="STRING" id="136857.CTEST_08575"/>
<evidence type="ECO:0000256" key="3">
    <source>
        <dbReference type="ARBA" id="ARBA00015991"/>
    </source>
</evidence>
<evidence type="ECO:0000256" key="6">
    <source>
        <dbReference type="RuleBase" id="RU004168"/>
    </source>
</evidence>
<evidence type="ECO:0000313" key="8">
    <source>
        <dbReference type="EMBL" id="AKK09145.1"/>
    </source>
</evidence>
<dbReference type="SUPFAM" id="SSF54975">
    <property type="entry name" value="Acylphosphatase/BLUF domain-like"/>
    <property type="match status" value="1"/>
</dbReference>
<dbReference type="RefSeq" id="WP_047253376.1">
    <property type="nucleotide sequence ID" value="NZ_CP011545.1"/>
</dbReference>
<dbReference type="PROSITE" id="PS51160">
    <property type="entry name" value="ACYLPHOSPHATASE_3"/>
    <property type="match status" value="1"/>
</dbReference>
<dbReference type="PROSITE" id="PS00150">
    <property type="entry name" value="ACYLPHOSPHATASE_1"/>
    <property type="match status" value="1"/>
</dbReference>
<keyword evidence="9" id="KW-1185">Reference proteome</keyword>
<dbReference type="AlphaFoldDB" id="A0A0G3H8U2"/>
<evidence type="ECO:0000313" key="9">
    <source>
        <dbReference type="Proteomes" id="UP000035540"/>
    </source>
</evidence>
<gene>
    <name evidence="8" type="ORF">CTEST_08575</name>
</gene>
<accession>A0A0G3H8U2</accession>
<evidence type="ECO:0000256" key="2">
    <source>
        <dbReference type="ARBA" id="ARBA00012150"/>
    </source>
</evidence>
<reference evidence="8 9" key="1">
    <citation type="journal article" date="2015" name="Genome Announc.">
        <title>Complete Genome Sequence of the Type Strain Corynebacterium testudinoris DSM 44614, Recovered from Necrotic Lesions in the Mouth of a Tortoise.</title>
        <authorList>
            <person name="Ruckert C."/>
            <person name="Kriete M."/>
            <person name="Jaenicke S."/>
            <person name="Winkler A."/>
            <person name="Tauch A."/>
        </authorList>
    </citation>
    <scope>NUCLEOTIDE SEQUENCE [LARGE SCALE GENOMIC DNA]</scope>
    <source>
        <strain evidence="8 9">DSM 44614</strain>
    </source>
</reference>
<dbReference type="KEGG" id="cted:CTEST_08575"/>
<dbReference type="PANTHER" id="PTHR47268">
    <property type="entry name" value="ACYLPHOSPHATASE"/>
    <property type="match status" value="1"/>
</dbReference>
<sequence length="93" mass="10411">MADRLTAYVHGLVQGVGFRWWVRGEAVELDLTGSATNLPDGRVCVVAEGSGDHLEELLHRLQEKRTSHRRPGRVDRVAFKWSPAKGERGFSVE</sequence>
<dbReference type="PATRIC" id="fig|136857.5.peg.1705"/>
<protein>
    <recommendedName>
        <fullName evidence="3 5">acylphosphatase</fullName>
        <ecNumber evidence="2 5">3.6.1.7</ecNumber>
    </recommendedName>
</protein>
<dbReference type="InterPro" id="IPR017968">
    <property type="entry name" value="Acylphosphatase_CS"/>
</dbReference>